<dbReference type="UniPathway" id="UPA00049">
    <property type="reaction ID" value="UER00059"/>
</dbReference>
<dbReference type="EC" id="2.2.1.6" evidence="4 8"/>
<dbReference type="GO" id="GO:0009097">
    <property type="term" value="P:isoleucine biosynthetic process"/>
    <property type="evidence" value="ECO:0007669"/>
    <property type="project" value="UniProtKB-UniPathway"/>
</dbReference>
<keyword evidence="7 8" id="KW-0100">Branched-chain amino acid biosynthesis</keyword>
<dbReference type="GO" id="GO:0009099">
    <property type="term" value="P:L-valine biosynthetic process"/>
    <property type="evidence" value="ECO:0007669"/>
    <property type="project" value="UniProtKB-UniPathway"/>
</dbReference>
<feature type="domain" description="Thiamine pyrophosphate enzyme TPP-binding" evidence="10">
    <location>
        <begin position="389"/>
        <end position="536"/>
    </location>
</feature>
<proteinExistence type="inferred from homology"/>
<keyword evidence="8" id="KW-0479">Metal-binding</keyword>
<feature type="domain" description="Thiamine pyrophosphate enzyme central" evidence="9">
    <location>
        <begin position="195"/>
        <end position="330"/>
    </location>
</feature>
<dbReference type="Gene3D" id="3.40.50.1220">
    <property type="entry name" value="TPP-binding domain"/>
    <property type="match status" value="1"/>
</dbReference>
<evidence type="ECO:0000259" key="11">
    <source>
        <dbReference type="Pfam" id="PF02776"/>
    </source>
</evidence>
<dbReference type="GO" id="GO:0003984">
    <property type="term" value="F:acetolactate synthase activity"/>
    <property type="evidence" value="ECO:0007669"/>
    <property type="project" value="UniProtKB-EC"/>
</dbReference>
<evidence type="ECO:0000256" key="7">
    <source>
        <dbReference type="ARBA" id="ARBA00023304"/>
    </source>
</evidence>
<dbReference type="GO" id="GO:0050660">
    <property type="term" value="F:flavin adenine dinucleotide binding"/>
    <property type="evidence" value="ECO:0007669"/>
    <property type="project" value="InterPro"/>
</dbReference>
<dbReference type="UniPathway" id="UPA00047">
    <property type="reaction ID" value="UER00055"/>
</dbReference>
<comment type="pathway">
    <text evidence="1 8">Amino-acid biosynthesis; L-isoleucine biosynthesis; L-isoleucine from 2-oxobutanoate: step 1/4.</text>
</comment>
<dbReference type="SUPFAM" id="SSF52518">
    <property type="entry name" value="Thiamin diphosphate-binding fold (THDP-binding)"/>
    <property type="match status" value="2"/>
</dbReference>
<comment type="cofactor">
    <cofactor evidence="8">
        <name>Mg(2+)</name>
        <dbReference type="ChEBI" id="CHEBI:18420"/>
    </cofactor>
    <text evidence="8">Binds 1 Mg(2+) ion per subunit.</text>
</comment>
<dbReference type="InterPro" id="IPR012846">
    <property type="entry name" value="Acetolactate_synth_lsu"/>
</dbReference>
<evidence type="ECO:0000256" key="1">
    <source>
        <dbReference type="ARBA" id="ARBA00004974"/>
    </source>
</evidence>
<evidence type="ECO:0000313" key="13">
    <source>
        <dbReference type="Proteomes" id="UP000229847"/>
    </source>
</evidence>
<keyword evidence="8" id="KW-0808">Transferase</keyword>
<protein>
    <recommendedName>
        <fullName evidence="4 8">Acetolactate synthase</fullName>
        <ecNumber evidence="4 8">2.2.1.6</ecNumber>
    </recommendedName>
</protein>
<dbReference type="Pfam" id="PF02776">
    <property type="entry name" value="TPP_enzyme_N"/>
    <property type="match status" value="1"/>
</dbReference>
<dbReference type="GO" id="GO:0000287">
    <property type="term" value="F:magnesium ion binding"/>
    <property type="evidence" value="ECO:0007669"/>
    <property type="project" value="UniProtKB-UniRule"/>
</dbReference>
<evidence type="ECO:0000259" key="9">
    <source>
        <dbReference type="Pfam" id="PF00205"/>
    </source>
</evidence>
<evidence type="ECO:0000256" key="5">
    <source>
        <dbReference type="ARBA" id="ARBA00022605"/>
    </source>
</evidence>
<keyword evidence="8" id="KW-0460">Magnesium</keyword>
<reference evidence="12 13" key="1">
    <citation type="submission" date="2017-09" db="EMBL/GenBank/DDBJ databases">
        <title>Depth-based differentiation of microbial function through sediment-hosted aquifers and enrichment of novel symbionts in the deep terrestrial subsurface.</title>
        <authorList>
            <person name="Probst A.J."/>
            <person name="Ladd B."/>
            <person name="Jarett J.K."/>
            <person name="Geller-Mcgrath D.E."/>
            <person name="Sieber C.M."/>
            <person name="Emerson J.B."/>
            <person name="Anantharaman K."/>
            <person name="Thomas B.C."/>
            <person name="Malmstrom R."/>
            <person name="Stieglmeier M."/>
            <person name="Klingl A."/>
            <person name="Woyke T."/>
            <person name="Ryan C.M."/>
            <person name="Banfield J.F."/>
        </authorList>
    </citation>
    <scope>NUCLEOTIDE SEQUENCE [LARGE SCALE GENOMIC DNA]</scope>
    <source>
        <strain evidence="12">CG22_combo_CG10-13_8_21_14_all_39_10</strain>
    </source>
</reference>
<dbReference type="InterPro" id="IPR012000">
    <property type="entry name" value="Thiamin_PyroP_enz_cen_dom"/>
</dbReference>
<feature type="domain" description="Thiamine pyrophosphate enzyme N-terminal TPP-binding" evidence="11">
    <location>
        <begin position="7"/>
        <end position="122"/>
    </location>
</feature>
<dbReference type="Pfam" id="PF02775">
    <property type="entry name" value="TPP_enzyme_C"/>
    <property type="match status" value="1"/>
</dbReference>
<dbReference type="InterPro" id="IPR045229">
    <property type="entry name" value="TPP_enz"/>
</dbReference>
<dbReference type="CDD" id="cd07035">
    <property type="entry name" value="TPP_PYR_POX_like"/>
    <property type="match status" value="1"/>
</dbReference>
<evidence type="ECO:0000259" key="10">
    <source>
        <dbReference type="Pfam" id="PF02775"/>
    </source>
</evidence>
<evidence type="ECO:0000256" key="8">
    <source>
        <dbReference type="RuleBase" id="RU003591"/>
    </source>
</evidence>
<comment type="catalytic activity">
    <reaction evidence="8">
        <text>2 pyruvate + H(+) = (2S)-2-acetolactate + CO2</text>
        <dbReference type="Rhea" id="RHEA:25249"/>
        <dbReference type="ChEBI" id="CHEBI:15361"/>
        <dbReference type="ChEBI" id="CHEBI:15378"/>
        <dbReference type="ChEBI" id="CHEBI:16526"/>
        <dbReference type="ChEBI" id="CHEBI:58476"/>
        <dbReference type="EC" id="2.2.1.6"/>
    </reaction>
</comment>
<keyword evidence="6 8" id="KW-0786">Thiamine pyrophosphate</keyword>
<evidence type="ECO:0000256" key="2">
    <source>
        <dbReference type="ARBA" id="ARBA00005025"/>
    </source>
</evidence>
<dbReference type="NCBIfam" id="TIGR00118">
    <property type="entry name" value="acolac_lg"/>
    <property type="match status" value="1"/>
</dbReference>
<dbReference type="FunFam" id="3.40.50.970:FF:000007">
    <property type="entry name" value="Acetolactate synthase"/>
    <property type="match status" value="1"/>
</dbReference>
<dbReference type="InterPro" id="IPR012001">
    <property type="entry name" value="Thiamin_PyroP_enz_TPP-bd_dom"/>
</dbReference>
<dbReference type="GO" id="GO:0005948">
    <property type="term" value="C:acetolactate synthase complex"/>
    <property type="evidence" value="ECO:0007669"/>
    <property type="project" value="TreeGrafter"/>
</dbReference>
<evidence type="ECO:0000256" key="6">
    <source>
        <dbReference type="ARBA" id="ARBA00023052"/>
    </source>
</evidence>
<dbReference type="PANTHER" id="PTHR18968">
    <property type="entry name" value="THIAMINE PYROPHOSPHATE ENZYMES"/>
    <property type="match status" value="1"/>
</dbReference>
<organism evidence="12 13">
    <name type="scientific">Candidatus Woesebacteria bacterium CG22_combo_CG10-13_8_21_14_all_39_10</name>
    <dbReference type="NCBI Taxonomy" id="1975059"/>
    <lineage>
        <taxon>Bacteria</taxon>
        <taxon>Candidatus Woeseibacteriota</taxon>
    </lineage>
</organism>
<keyword evidence="5 8" id="KW-0028">Amino-acid biosynthesis</keyword>
<dbReference type="EMBL" id="PCSW01000071">
    <property type="protein sequence ID" value="PIP57568.1"/>
    <property type="molecule type" value="Genomic_DNA"/>
</dbReference>
<dbReference type="Gene3D" id="3.40.50.970">
    <property type="match status" value="2"/>
</dbReference>
<evidence type="ECO:0000256" key="3">
    <source>
        <dbReference type="ARBA" id="ARBA00007812"/>
    </source>
</evidence>
<comment type="pathway">
    <text evidence="2 8">Amino-acid biosynthesis; L-valine biosynthesis; L-valine from pyruvate: step 1/4.</text>
</comment>
<dbReference type="GO" id="GO:0030976">
    <property type="term" value="F:thiamine pyrophosphate binding"/>
    <property type="evidence" value="ECO:0007669"/>
    <property type="project" value="UniProtKB-UniRule"/>
</dbReference>
<comment type="caution">
    <text evidence="12">The sequence shown here is derived from an EMBL/GenBank/DDBJ whole genome shotgun (WGS) entry which is preliminary data.</text>
</comment>
<sequence>MKHMVKTGARLLHDALISEGIKIVFGVPGSDVLPFYDEMYQSKKIKHFLFRHEQASVHAADGFFRASGQLAVSMSTSGPGATNQITGIATAYADSVPLIAINMNINREDLGKSVFQEVDIISLTKPITKKNFLVMKASDFPSVVSEAVAVAMTIPRGPVLINIPKDVFAEKAVEIKPVAKAIIENQFPLQNQSIIKKAFKWLSESERPVFLVGEGLIASEQVALFCKLAKKMQVPVATTVSGVGVFSENHKLSLQVAGVLGTPYANSAIQESDLLLVLGASLESRTTANTSSFAKKAKIIHVDIDAKQCGKFVSASLCISDDIENFLIQLNNYLSKNPFKVRNKWLKSIEQWKINCPISYSAAKELIKPQELIEELNKLAPEAKIFAGNGQHKYWVMRHFTFKKPRQFNVSSRFGCMGFAFPGAMGAKIAKPKDTVIAILGDGDFQVNIQELATVVENKIDLKIIVINNHTLGAVYQHQHFDYDNHFFGTYYNLDLNFAKVAETYGLNSMRITKPNEIKPALQTMLKSKSPFLLEVLIPKNEYLLPKISVSDSLDKASCLIDLSLKADKTA</sequence>
<dbReference type="InterPro" id="IPR011766">
    <property type="entry name" value="TPP_enzyme_TPP-bd"/>
</dbReference>
<accession>A0A2H0BKN2</accession>
<dbReference type="PANTHER" id="PTHR18968:SF13">
    <property type="entry name" value="ACETOLACTATE SYNTHASE CATALYTIC SUBUNIT, MITOCHONDRIAL"/>
    <property type="match status" value="1"/>
</dbReference>
<evidence type="ECO:0000313" key="12">
    <source>
        <dbReference type="EMBL" id="PIP57568.1"/>
    </source>
</evidence>
<evidence type="ECO:0000256" key="4">
    <source>
        <dbReference type="ARBA" id="ARBA00013145"/>
    </source>
</evidence>
<dbReference type="Pfam" id="PF00205">
    <property type="entry name" value="TPP_enzyme_M"/>
    <property type="match status" value="1"/>
</dbReference>
<comment type="similarity">
    <text evidence="3 8">Belongs to the TPP enzyme family.</text>
</comment>
<comment type="cofactor">
    <cofactor evidence="8">
        <name>thiamine diphosphate</name>
        <dbReference type="ChEBI" id="CHEBI:58937"/>
    </cofactor>
    <text evidence="8">Binds 1 thiamine pyrophosphate per subunit.</text>
</comment>
<dbReference type="SUPFAM" id="SSF52467">
    <property type="entry name" value="DHS-like NAD/FAD-binding domain"/>
    <property type="match status" value="1"/>
</dbReference>
<dbReference type="AlphaFoldDB" id="A0A2H0BKN2"/>
<gene>
    <name evidence="12" type="primary">ilvB</name>
    <name evidence="12" type="ORF">COX03_02385</name>
</gene>
<dbReference type="InterPro" id="IPR029035">
    <property type="entry name" value="DHS-like_NAD/FAD-binding_dom"/>
</dbReference>
<dbReference type="Proteomes" id="UP000229847">
    <property type="component" value="Unassembled WGS sequence"/>
</dbReference>
<name>A0A2H0BKN2_9BACT</name>
<dbReference type="InterPro" id="IPR029061">
    <property type="entry name" value="THDP-binding"/>
</dbReference>